<evidence type="ECO:0000313" key="3">
    <source>
        <dbReference type="Proteomes" id="UP001175211"/>
    </source>
</evidence>
<dbReference type="AlphaFoldDB" id="A0AA39NIA9"/>
<dbReference type="RefSeq" id="XP_060336795.1">
    <property type="nucleotide sequence ID" value="XM_060476600.1"/>
</dbReference>
<evidence type="ECO:0000313" key="2">
    <source>
        <dbReference type="EMBL" id="KAK0465968.1"/>
    </source>
</evidence>
<dbReference type="EMBL" id="JAUEPS010000004">
    <property type="protein sequence ID" value="KAK0465968.1"/>
    <property type="molecule type" value="Genomic_DNA"/>
</dbReference>
<dbReference type="GeneID" id="85360148"/>
<proteinExistence type="predicted"/>
<keyword evidence="1" id="KW-0732">Signal</keyword>
<sequence>MLFSFFLFSILAFVCGAPTSLAVDAADPLDGLVTSISVTMTLESLVTNLADLSFNVTNPLLVEITLDHVVVSAGTDSTKYISFDHTFDDPIVVPIRGTASSGVIENVSLTQGGLATLNIVSQGSLDLINLDGGDD</sequence>
<evidence type="ECO:0000256" key="1">
    <source>
        <dbReference type="SAM" id="SignalP"/>
    </source>
</evidence>
<dbReference type="Proteomes" id="UP001175211">
    <property type="component" value="Unassembled WGS sequence"/>
</dbReference>
<protein>
    <submittedName>
        <fullName evidence="2">Uncharacterized protein</fullName>
    </submittedName>
</protein>
<reference evidence="2" key="1">
    <citation type="submission" date="2023-06" db="EMBL/GenBank/DDBJ databases">
        <authorList>
            <consortium name="Lawrence Berkeley National Laboratory"/>
            <person name="Ahrendt S."/>
            <person name="Sahu N."/>
            <person name="Indic B."/>
            <person name="Wong-Bajracharya J."/>
            <person name="Merenyi Z."/>
            <person name="Ke H.-M."/>
            <person name="Monk M."/>
            <person name="Kocsube S."/>
            <person name="Drula E."/>
            <person name="Lipzen A."/>
            <person name="Balint B."/>
            <person name="Henrissat B."/>
            <person name="Andreopoulos B."/>
            <person name="Martin F.M."/>
            <person name="Harder C.B."/>
            <person name="Rigling D."/>
            <person name="Ford K.L."/>
            <person name="Foster G.D."/>
            <person name="Pangilinan J."/>
            <person name="Papanicolaou A."/>
            <person name="Barry K."/>
            <person name="LaButti K."/>
            <person name="Viragh M."/>
            <person name="Koriabine M."/>
            <person name="Yan M."/>
            <person name="Riley R."/>
            <person name="Champramary S."/>
            <person name="Plett K.L."/>
            <person name="Tsai I.J."/>
            <person name="Slot J."/>
            <person name="Sipos G."/>
            <person name="Plett J."/>
            <person name="Nagy L.G."/>
            <person name="Grigoriev I.V."/>
        </authorList>
    </citation>
    <scope>NUCLEOTIDE SEQUENCE</scope>
    <source>
        <strain evidence="2">CCBAS 213</strain>
    </source>
</reference>
<feature type="chain" id="PRO_5041225419" evidence="1">
    <location>
        <begin position="17"/>
        <end position="135"/>
    </location>
</feature>
<gene>
    <name evidence="2" type="ORF">EV420DRAFT_1636524</name>
</gene>
<keyword evidence="3" id="KW-1185">Reference proteome</keyword>
<name>A0AA39NIA9_ARMTA</name>
<organism evidence="2 3">
    <name type="scientific">Armillaria tabescens</name>
    <name type="common">Ringless honey mushroom</name>
    <name type="synonym">Agaricus tabescens</name>
    <dbReference type="NCBI Taxonomy" id="1929756"/>
    <lineage>
        <taxon>Eukaryota</taxon>
        <taxon>Fungi</taxon>
        <taxon>Dikarya</taxon>
        <taxon>Basidiomycota</taxon>
        <taxon>Agaricomycotina</taxon>
        <taxon>Agaricomycetes</taxon>
        <taxon>Agaricomycetidae</taxon>
        <taxon>Agaricales</taxon>
        <taxon>Marasmiineae</taxon>
        <taxon>Physalacriaceae</taxon>
        <taxon>Desarmillaria</taxon>
    </lineage>
</organism>
<accession>A0AA39NIA9</accession>
<feature type="signal peptide" evidence="1">
    <location>
        <begin position="1"/>
        <end position="16"/>
    </location>
</feature>
<comment type="caution">
    <text evidence="2">The sequence shown here is derived from an EMBL/GenBank/DDBJ whole genome shotgun (WGS) entry which is preliminary data.</text>
</comment>